<evidence type="ECO:0000313" key="3">
    <source>
        <dbReference type="Proteomes" id="UP000289886"/>
    </source>
</evidence>
<name>A0A444U5T6_ACIRT</name>
<reference evidence="2 3" key="1">
    <citation type="submission" date="2019-01" db="EMBL/GenBank/DDBJ databases">
        <title>Draft Genome and Complete Hox-Cluster Characterization of the Sterlet Sturgeon (Acipenser ruthenus).</title>
        <authorList>
            <person name="Wei Q."/>
        </authorList>
    </citation>
    <scope>NUCLEOTIDE SEQUENCE [LARGE SCALE GENOMIC DNA]</scope>
    <source>
        <strain evidence="2">WHYD16114868_AA</strain>
        <tissue evidence="2">Blood</tissue>
    </source>
</reference>
<organism evidence="2 3">
    <name type="scientific">Acipenser ruthenus</name>
    <name type="common">Sterlet sturgeon</name>
    <dbReference type="NCBI Taxonomy" id="7906"/>
    <lineage>
        <taxon>Eukaryota</taxon>
        <taxon>Metazoa</taxon>
        <taxon>Chordata</taxon>
        <taxon>Craniata</taxon>
        <taxon>Vertebrata</taxon>
        <taxon>Euteleostomi</taxon>
        <taxon>Actinopterygii</taxon>
        <taxon>Chondrostei</taxon>
        <taxon>Acipenseriformes</taxon>
        <taxon>Acipenseridae</taxon>
        <taxon>Acipenser</taxon>
    </lineage>
</organism>
<keyword evidence="3" id="KW-1185">Reference proteome</keyword>
<keyword evidence="1" id="KW-0472">Membrane</keyword>
<accession>A0A444U5T6</accession>
<protein>
    <submittedName>
        <fullName evidence="2">Uncharacterized protein</fullName>
    </submittedName>
</protein>
<dbReference type="Proteomes" id="UP000289886">
    <property type="component" value="Unassembled WGS sequence"/>
</dbReference>
<feature type="transmembrane region" description="Helical" evidence="1">
    <location>
        <begin position="87"/>
        <end position="106"/>
    </location>
</feature>
<dbReference type="EMBL" id="SCEB01215254">
    <property type="protein sequence ID" value="RXM30537.1"/>
    <property type="molecule type" value="Genomic_DNA"/>
</dbReference>
<gene>
    <name evidence="2" type="ORF">EOD39_7819</name>
</gene>
<evidence type="ECO:0000313" key="2">
    <source>
        <dbReference type="EMBL" id="RXM30537.1"/>
    </source>
</evidence>
<sequence>MQDPKELYMLTSYRGEGTMAEKKTMVKMVIPDLAVQIDSLSGEQEGVAVRGDRVGTVFSKPWLQWLLVEMITQNPTLMELPFSNLEIVFILIAFVVFSMITLASIYSEPEDETKERQCVILISRNEEDGVETGSQHVSGCGTVKAEVTPEGATREPEITDNNNVAYLSISSFDGQGKANRVPNKDFLSEAQTWPTFLCQNWEKMRKKWSQLVLPGHRDGSQKHLFRFSLPKQSPSD</sequence>
<comment type="caution">
    <text evidence="2">The sequence shown here is derived from an EMBL/GenBank/DDBJ whole genome shotgun (WGS) entry which is preliminary data.</text>
</comment>
<proteinExistence type="predicted"/>
<dbReference type="AlphaFoldDB" id="A0A444U5T6"/>
<keyword evidence="1" id="KW-0812">Transmembrane</keyword>
<evidence type="ECO:0000256" key="1">
    <source>
        <dbReference type="SAM" id="Phobius"/>
    </source>
</evidence>
<keyword evidence="1" id="KW-1133">Transmembrane helix</keyword>